<evidence type="ECO:0000256" key="1">
    <source>
        <dbReference type="SAM" id="MobiDB-lite"/>
    </source>
</evidence>
<reference evidence="2 3" key="1">
    <citation type="submission" date="2023-02" db="EMBL/GenBank/DDBJ databases">
        <title>Bacterial whole genome sequence for Curvibacter sp. HBC28.</title>
        <authorList>
            <person name="Le V."/>
            <person name="Ko S.-R."/>
            <person name="Ahn C.-Y."/>
            <person name="Oh H.-M."/>
        </authorList>
    </citation>
    <scope>NUCLEOTIDE SEQUENCE [LARGE SCALE GENOMIC DNA]</scope>
    <source>
        <strain evidence="2 3">HBC28</strain>
    </source>
</reference>
<protein>
    <submittedName>
        <fullName evidence="2">Efflux RND transporter periplasmic adaptor subunit</fullName>
    </submittedName>
</protein>
<accession>A0ABT5MGT2</accession>
<dbReference type="PANTHER" id="PTHR30438:SF2">
    <property type="entry name" value="MEMBRANE PROTEIN"/>
    <property type="match status" value="1"/>
</dbReference>
<evidence type="ECO:0000313" key="2">
    <source>
        <dbReference type="EMBL" id="MDD0815778.1"/>
    </source>
</evidence>
<dbReference type="PANTHER" id="PTHR30438">
    <property type="entry name" value="36 KDA ANTIGEN-RELATED"/>
    <property type="match status" value="1"/>
</dbReference>
<dbReference type="Gene3D" id="2.40.30.170">
    <property type="match status" value="1"/>
</dbReference>
<name>A0ABT5MGT2_9BURK</name>
<feature type="region of interest" description="Disordered" evidence="1">
    <location>
        <begin position="1"/>
        <end position="33"/>
    </location>
</feature>
<proteinExistence type="predicted"/>
<feature type="compositionally biased region" description="Pro residues" evidence="1">
    <location>
        <begin position="15"/>
        <end position="30"/>
    </location>
</feature>
<dbReference type="RefSeq" id="WP_273927461.1">
    <property type="nucleotide sequence ID" value="NZ_JAQSIN010000003.1"/>
</dbReference>
<keyword evidence="3" id="KW-1185">Reference proteome</keyword>
<comment type="caution">
    <text evidence="2">The sequence shown here is derived from an EMBL/GenBank/DDBJ whole genome shotgun (WGS) entry which is preliminary data.</text>
</comment>
<dbReference type="SUPFAM" id="SSF111369">
    <property type="entry name" value="HlyD-like secretion proteins"/>
    <property type="match status" value="1"/>
</dbReference>
<sequence>MTSTQETTAVARPAVPNPAAPSVKPKPAPAPAAKAPAHAWKGLVVVALVLGGGAWGWHAFKPAPGPLGLGSGNGRIDATQIDIATQAAGRVIEVLVHEGDSVKVGQVLARMKVDTLEAQRDQAAARVEQATADIHTAKVMVGLRERDLAATAARTLVQLADLKMARQHLARSENLAKDGAASAQQRDDDRDRVASLEAAVAASVAQEAAAQQAVLAAKAMVLSNLAARKAAEASLAQVEASLDDNILVAPTAARVQSRLAEPGEVLGNGGKVLNMIDLTDVYMTFFVPEEVAGRIALGAEARIAVDAFPNQAIPAKISFVDSTAQFTPKTVETASERQKLMFRVKAKVDADWMQQHLPQVKTGVPGVAWVKLDPNATWPSNLQVKAANAKKE</sequence>
<dbReference type="Gene3D" id="1.10.287.470">
    <property type="entry name" value="Helix hairpin bin"/>
    <property type="match status" value="1"/>
</dbReference>
<dbReference type="EMBL" id="JAQSIO010000004">
    <property type="protein sequence ID" value="MDD0815778.1"/>
    <property type="molecule type" value="Genomic_DNA"/>
</dbReference>
<dbReference type="Proteomes" id="UP001528672">
    <property type="component" value="Unassembled WGS sequence"/>
</dbReference>
<gene>
    <name evidence="2" type="ORF">PSQ39_14160</name>
</gene>
<evidence type="ECO:0000313" key="3">
    <source>
        <dbReference type="Proteomes" id="UP001528672"/>
    </source>
</evidence>
<organism evidence="2 3">
    <name type="scientific">Curvibacter microcysteis</name>
    <dbReference type="NCBI Taxonomy" id="3026419"/>
    <lineage>
        <taxon>Bacteria</taxon>
        <taxon>Pseudomonadati</taxon>
        <taxon>Pseudomonadota</taxon>
        <taxon>Betaproteobacteria</taxon>
        <taxon>Burkholderiales</taxon>
        <taxon>Comamonadaceae</taxon>
        <taxon>Curvibacter</taxon>
    </lineage>
</organism>
<dbReference type="Gene3D" id="2.40.50.100">
    <property type="match status" value="1"/>
</dbReference>